<evidence type="ECO:0008006" key="4">
    <source>
        <dbReference type="Google" id="ProtNLM"/>
    </source>
</evidence>
<feature type="region of interest" description="Disordered" evidence="1">
    <location>
        <begin position="522"/>
        <end position="571"/>
    </location>
</feature>
<evidence type="ECO:0000313" key="3">
    <source>
        <dbReference type="Proteomes" id="UP001157418"/>
    </source>
</evidence>
<evidence type="ECO:0000256" key="1">
    <source>
        <dbReference type="SAM" id="MobiDB-lite"/>
    </source>
</evidence>
<name>A0AAU9P3Q9_9ASTR</name>
<feature type="region of interest" description="Disordered" evidence="1">
    <location>
        <begin position="358"/>
        <end position="380"/>
    </location>
</feature>
<dbReference type="AlphaFoldDB" id="A0AAU9P3Q9"/>
<organism evidence="2 3">
    <name type="scientific">Lactuca virosa</name>
    <dbReference type="NCBI Taxonomy" id="75947"/>
    <lineage>
        <taxon>Eukaryota</taxon>
        <taxon>Viridiplantae</taxon>
        <taxon>Streptophyta</taxon>
        <taxon>Embryophyta</taxon>
        <taxon>Tracheophyta</taxon>
        <taxon>Spermatophyta</taxon>
        <taxon>Magnoliopsida</taxon>
        <taxon>eudicotyledons</taxon>
        <taxon>Gunneridae</taxon>
        <taxon>Pentapetalae</taxon>
        <taxon>asterids</taxon>
        <taxon>campanulids</taxon>
        <taxon>Asterales</taxon>
        <taxon>Asteraceae</taxon>
        <taxon>Cichorioideae</taxon>
        <taxon>Cichorieae</taxon>
        <taxon>Lactucinae</taxon>
        <taxon>Lactuca</taxon>
    </lineage>
</organism>
<protein>
    <recommendedName>
        <fullName evidence="4">RRM domain-containing protein</fullName>
    </recommendedName>
</protein>
<dbReference type="EMBL" id="CAKMRJ010005523">
    <property type="protein sequence ID" value="CAH1444736.1"/>
    <property type="molecule type" value="Genomic_DNA"/>
</dbReference>
<gene>
    <name evidence="2" type="ORF">LVIROSA_LOCUS30547</name>
</gene>
<evidence type="ECO:0000313" key="2">
    <source>
        <dbReference type="EMBL" id="CAH1444736.1"/>
    </source>
</evidence>
<feature type="compositionally biased region" description="Basic and acidic residues" evidence="1">
    <location>
        <begin position="526"/>
        <end position="536"/>
    </location>
</feature>
<feature type="compositionally biased region" description="Low complexity" evidence="1">
    <location>
        <begin position="554"/>
        <end position="568"/>
    </location>
</feature>
<feature type="compositionally biased region" description="Acidic residues" evidence="1">
    <location>
        <begin position="366"/>
        <end position="377"/>
    </location>
</feature>
<accession>A0AAU9P3Q9</accession>
<comment type="caution">
    <text evidence="2">The sequence shown here is derived from an EMBL/GenBank/DDBJ whole genome shotgun (WGS) entry which is preliminary data.</text>
</comment>
<reference evidence="2 3" key="1">
    <citation type="submission" date="2022-01" db="EMBL/GenBank/DDBJ databases">
        <authorList>
            <person name="Xiong W."/>
            <person name="Schranz E."/>
        </authorList>
    </citation>
    <scope>NUCLEOTIDE SEQUENCE [LARGE SCALE GENOMIC DNA]</scope>
</reference>
<sequence length="650" mass="71386">MTLLKRHGYWIVFYDLMRNGPLCPFVQSKSILGSAVLKGSKTEAATFKAANVENLTSFYVSNLPGDALNKEIWKSCASLENLSDIYIAGRRDSSGSFFALFKFATVKDKKEIDNIVKGLNEITCRGRKLVANCAIHPKRAYHVTSRRSSVIAPRVFKPAPRGTRSFAEVTKGMTEVAKMVAASLEGISEVLKWADKSVLVGEVRNYELICNFPTLLDLEGYDVLEVKYIRVMQVAVKFRSERSVEVFKANKCIWLKWFIWVDLFGKVRSSPGRIAWIKIVGVPIPAWDESNFAAIAESFGKVLVNVAPFWNCSDVSSGKLCILTHSLKRINEEIPISFVGVIQSVRVYEVDDDWVPFRPSSHSSSDESEEESDDGDEFSVSSDKVILEEGKFVPSLGSGGAVANEPPVVDKEGILKKLCVDVHEGNKEVHGFDGALPHDDVVLETALEINGRINSTCGLDLGEKGGSADTNWAKYVELPHTPRRNDEAISPDFEMGGSGLKRRRTKLKALFSSFDSRVRLRVSRSSPHDNSLDLNRRTPQSPSNYVRNDGVGVNSTGNPNSPSLSSSSMEVDQTIEVGKQVGFQIARGNPTLKETLCGGGVKPGLEENSVSPFVGCKRPGSLLYRSESIGGGAHAAWVLIPLNQMAFLVV</sequence>
<dbReference type="Proteomes" id="UP001157418">
    <property type="component" value="Unassembled WGS sequence"/>
</dbReference>
<feature type="compositionally biased region" description="Polar residues" evidence="1">
    <location>
        <begin position="537"/>
        <end position="546"/>
    </location>
</feature>
<keyword evidence="3" id="KW-1185">Reference proteome</keyword>
<proteinExistence type="predicted"/>